<keyword evidence="5 9" id="KW-0812">Transmembrane</keyword>
<evidence type="ECO:0000259" key="16">
    <source>
        <dbReference type="Pfam" id="PF20501"/>
    </source>
</evidence>
<feature type="transmembrane region" description="Helical" evidence="11">
    <location>
        <begin position="295"/>
        <end position="313"/>
    </location>
</feature>
<dbReference type="PANTHER" id="PTHR43373:SF1">
    <property type="entry name" value="NA(+)_H(+) ANTIPORTER SUBUNIT A"/>
    <property type="match status" value="1"/>
</dbReference>
<feature type="transmembrane region" description="Helical" evidence="11">
    <location>
        <begin position="444"/>
        <end position="467"/>
    </location>
</feature>
<keyword evidence="6 11" id="KW-1133">Transmembrane helix</keyword>
<dbReference type="InterPro" id="IPR001516">
    <property type="entry name" value="Proton_antipo_N"/>
</dbReference>
<dbReference type="Pfam" id="PF00361">
    <property type="entry name" value="Proton_antipo_M"/>
    <property type="match status" value="1"/>
</dbReference>
<keyword evidence="2" id="KW-0813">Transport</keyword>
<accession>A0ABR9JTI5</accession>
<evidence type="ECO:0000256" key="8">
    <source>
        <dbReference type="ARBA" id="ARBA00023136"/>
    </source>
</evidence>
<feature type="transmembrane region" description="Helical" evidence="11">
    <location>
        <begin position="160"/>
        <end position="181"/>
    </location>
</feature>
<evidence type="ECO:0000259" key="13">
    <source>
        <dbReference type="Pfam" id="PF00662"/>
    </source>
</evidence>
<feature type="transmembrane region" description="Helical" evidence="11">
    <location>
        <begin position="487"/>
        <end position="514"/>
    </location>
</feature>
<comment type="caution">
    <text evidence="17">The sequence shown here is derived from an EMBL/GenBank/DDBJ whole genome shotgun (WGS) entry which is preliminary data.</text>
</comment>
<dbReference type="RefSeq" id="WP_192760356.1">
    <property type="nucleotide sequence ID" value="NZ_JADBDZ010000001.1"/>
</dbReference>
<evidence type="ECO:0000259" key="12">
    <source>
        <dbReference type="Pfam" id="PF00361"/>
    </source>
</evidence>
<keyword evidence="18" id="KW-1185">Reference proteome</keyword>
<evidence type="ECO:0000256" key="6">
    <source>
        <dbReference type="ARBA" id="ARBA00022989"/>
    </source>
</evidence>
<feature type="compositionally biased region" description="Basic and acidic residues" evidence="10">
    <location>
        <begin position="957"/>
        <end position="974"/>
    </location>
</feature>
<feature type="domain" description="NADH-Ubiquinone oxidoreductase (complex I) chain 5 N-terminal" evidence="13">
    <location>
        <begin position="65"/>
        <end position="103"/>
    </location>
</feature>
<dbReference type="InterPro" id="IPR007182">
    <property type="entry name" value="MnhB"/>
</dbReference>
<feature type="transmembrane region" description="Helical" evidence="11">
    <location>
        <begin position="687"/>
        <end position="707"/>
    </location>
</feature>
<feature type="transmembrane region" description="Helical" evidence="11">
    <location>
        <begin position="559"/>
        <end position="581"/>
    </location>
</feature>
<feature type="transmembrane region" description="Helical" evidence="11">
    <location>
        <begin position="625"/>
        <end position="641"/>
    </location>
</feature>
<sequence>MFTLILLYAAAAVLVPWALGRHGRAMGYAAALVPAATAAWAVARAGHVAGGRDDTARLEWAPRLGLAIDFRLDALAVVMLLLVGGVGAVVLCYAARYFPSGPRTERLAVGTLVAFAGAMTGLVLADNLLVLYVFWELTTVSSFILIGAGHPERVEDRRAALQALLTTTAFGLVMLAGFIVLGETAGTYRISELVADPPGGAAARTAMVLILLGAFAKSAQMPLHAWLPAAMVAPTPVSGYLHAAAMVKAGVYLVARLSPAFAESGPWSPLIVSVGLVSLLAGGVVALRQDDLKRLLAYGTVSQLGFLMVLFGAGTRTAALAGIALLLAHGLFKAPLFLAVGVLEHREGTRHADELSGAGRRRPVLAAAAALAIASMIGLPPFLGFVAKETALKAFAHGGTDAAVLAGIVAGSALTVAYGARFLHGAFGGPPGASGAGGRPRTSWGLVAPVVVLAVAGFAGGMLTGPLDTLLGAYADTLPAPHPDYEFALWHGLGLPIYLTIVAFAVGFAVYWAFGRTFPAPPVRWRPPDAQDAYDGVVAATLFAARGVTRRIQTGSLPAYLTVIGVMVLLLPGAGLAAGLIGGTAPRPSGERLRGWDEPGQLLLVGIVVVCAAAAVRVRRRLSAALLLAGVGYAVGGLFVVHGGPDVALTLLVVETLSLIMLVLALRRLPDRFPPRRRTPAARAGTAALSIGLGVFVALFMVVASISRTAAPVGPAYAGPTAEEGAKNVVNMIIVDLRALDTLGEIVVLAVASMGVAGLVLTGPGAPPLHERRPVRPGPTRGLAGEPSASREPAPRRRQGRTRWLAAPGRPPLGGSSVVLEATARLLGPTLLVVSIYLLVAGHGRPGGGFVGGLVAGMAFVLRYLPGGKRELALAIPVRPAVLLGGGLLVTLATGAAGWLMGDAFLYATSYHWHAPVIGEIHLPTSLFFDVGVYLLVLGLVLTILTTLGASLEEGAEQTRAEREGRDVAGEEPR</sequence>
<feature type="transmembrane region" description="Helical" evidence="11">
    <location>
        <begin position="846"/>
        <end position="866"/>
    </location>
</feature>
<protein>
    <submittedName>
        <fullName evidence="17">Multicomponent Na+:H+ antiporter subunit A</fullName>
    </submittedName>
</protein>
<evidence type="ECO:0000313" key="17">
    <source>
        <dbReference type="EMBL" id="MBE1533891.1"/>
    </source>
</evidence>
<evidence type="ECO:0000259" key="15">
    <source>
        <dbReference type="Pfam" id="PF13244"/>
    </source>
</evidence>
<dbReference type="Pfam" id="PF13244">
    <property type="entry name" value="MbhD"/>
    <property type="match status" value="1"/>
</dbReference>
<proteinExistence type="predicted"/>
<keyword evidence="7" id="KW-0406">Ion transport</keyword>
<dbReference type="PRINTS" id="PR01434">
    <property type="entry name" value="NADHDHGNASE5"/>
</dbReference>
<evidence type="ECO:0000256" key="9">
    <source>
        <dbReference type="RuleBase" id="RU000320"/>
    </source>
</evidence>
<feature type="transmembrane region" description="Helical" evidence="11">
    <location>
        <begin position="130"/>
        <end position="148"/>
    </location>
</feature>
<keyword evidence="8 11" id="KW-0472">Membrane</keyword>
<keyword evidence="4" id="KW-1003">Cell membrane</keyword>
<evidence type="ECO:0000256" key="2">
    <source>
        <dbReference type="ARBA" id="ARBA00022448"/>
    </source>
</evidence>
<evidence type="ECO:0000313" key="18">
    <source>
        <dbReference type="Proteomes" id="UP000627838"/>
    </source>
</evidence>
<feature type="region of interest" description="Disordered" evidence="10">
    <location>
        <begin position="767"/>
        <end position="807"/>
    </location>
</feature>
<dbReference type="Pfam" id="PF20501">
    <property type="entry name" value="MbhE"/>
    <property type="match status" value="1"/>
</dbReference>
<evidence type="ECO:0000256" key="4">
    <source>
        <dbReference type="ARBA" id="ARBA00022475"/>
    </source>
</evidence>
<feature type="transmembrane region" description="Helical" evidence="11">
    <location>
        <begin position="818"/>
        <end position="840"/>
    </location>
</feature>
<feature type="transmembrane region" description="Helical" evidence="11">
    <location>
        <begin position="931"/>
        <end position="952"/>
    </location>
</feature>
<evidence type="ECO:0000256" key="1">
    <source>
        <dbReference type="ARBA" id="ARBA00004651"/>
    </source>
</evidence>
<evidence type="ECO:0000256" key="3">
    <source>
        <dbReference type="ARBA" id="ARBA00022449"/>
    </source>
</evidence>
<dbReference type="Pfam" id="PF00662">
    <property type="entry name" value="Proton_antipo_N"/>
    <property type="match status" value="1"/>
</dbReference>
<reference evidence="17 18" key="1">
    <citation type="submission" date="2020-10" db="EMBL/GenBank/DDBJ databases">
        <title>Sequencing the genomes of 1000 actinobacteria strains.</title>
        <authorList>
            <person name="Klenk H.-P."/>
        </authorList>
    </citation>
    <scope>NUCLEOTIDE SEQUENCE [LARGE SCALE GENOMIC DNA]</scope>
    <source>
        <strain evidence="17 18">DSM 46744</strain>
    </source>
</reference>
<evidence type="ECO:0000256" key="11">
    <source>
        <dbReference type="SAM" id="Phobius"/>
    </source>
</evidence>
<gene>
    <name evidence="17" type="ORF">H4W34_003724</name>
</gene>
<evidence type="ECO:0000256" key="10">
    <source>
        <dbReference type="SAM" id="MobiDB-lite"/>
    </source>
</evidence>
<dbReference type="PANTHER" id="PTHR43373">
    <property type="entry name" value="NA(+)/H(+) ANTIPORTER SUBUNIT"/>
    <property type="match status" value="1"/>
</dbReference>
<dbReference type="InterPro" id="IPR050616">
    <property type="entry name" value="CPA3_Na-H_Antiporter_A"/>
</dbReference>
<feature type="transmembrane region" description="Helical" evidence="11">
    <location>
        <begin position="746"/>
        <end position="766"/>
    </location>
</feature>
<feature type="transmembrane region" description="Helical" evidence="11">
    <location>
        <begin position="601"/>
        <end position="618"/>
    </location>
</feature>
<feature type="transmembrane region" description="Helical" evidence="11">
    <location>
        <begin position="107"/>
        <end position="124"/>
    </location>
</feature>
<feature type="domain" description="NADH:quinone oxidoreductase/Mrp antiporter transmembrane" evidence="12">
    <location>
        <begin position="125"/>
        <end position="410"/>
    </location>
</feature>
<evidence type="ECO:0000259" key="14">
    <source>
        <dbReference type="Pfam" id="PF04039"/>
    </source>
</evidence>
<dbReference type="InterPro" id="IPR001750">
    <property type="entry name" value="ND/Mrp_TM"/>
</dbReference>
<feature type="domain" description="MrpA C-terminal/MbhD" evidence="15">
    <location>
        <begin position="607"/>
        <end position="670"/>
    </location>
</feature>
<feature type="domain" description="MrpA C-terminal/MbhE" evidence="16">
    <location>
        <begin position="688"/>
        <end position="759"/>
    </location>
</feature>
<evidence type="ECO:0000256" key="7">
    <source>
        <dbReference type="ARBA" id="ARBA00023065"/>
    </source>
</evidence>
<organism evidence="17 18">
    <name type="scientific">Actinomadura algeriensis</name>
    <dbReference type="NCBI Taxonomy" id="1679523"/>
    <lineage>
        <taxon>Bacteria</taxon>
        <taxon>Bacillati</taxon>
        <taxon>Actinomycetota</taxon>
        <taxon>Actinomycetes</taxon>
        <taxon>Streptosporangiales</taxon>
        <taxon>Thermomonosporaceae</taxon>
        <taxon>Actinomadura</taxon>
    </lineage>
</organism>
<dbReference type="InterPro" id="IPR046806">
    <property type="entry name" value="MrpA_C/MbhE"/>
</dbReference>
<feature type="transmembrane region" description="Helical" evidence="11">
    <location>
        <begin position="878"/>
        <end position="901"/>
    </location>
</feature>
<dbReference type="NCBIfam" id="NF009284">
    <property type="entry name" value="PRK12644.1"/>
    <property type="match status" value="1"/>
</dbReference>
<feature type="transmembrane region" description="Helical" evidence="11">
    <location>
        <begin position="267"/>
        <end position="288"/>
    </location>
</feature>
<feature type="transmembrane region" description="Helical" evidence="11">
    <location>
        <begin position="403"/>
        <end position="423"/>
    </location>
</feature>
<feature type="domain" description="Na+/H+ antiporter MnhB subunit-related protein" evidence="14">
    <location>
        <begin position="819"/>
        <end position="943"/>
    </location>
</feature>
<dbReference type="InterPro" id="IPR025383">
    <property type="entry name" value="MrpA_C/MbhD"/>
</dbReference>
<feature type="transmembrane region" description="Helical" evidence="11">
    <location>
        <begin position="364"/>
        <end position="383"/>
    </location>
</feature>
<dbReference type="Pfam" id="PF04039">
    <property type="entry name" value="MnhB"/>
    <property type="match status" value="1"/>
</dbReference>
<feature type="transmembrane region" description="Helical" evidence="11">
    <location>
        <begin position="647"/>
        <end position="666"/>
    </location>
</feature>
<keyword evidence="3" id="KW-0050">Antiport</keyword>
<feature type="transmembrane region" description="Helical" evidence="11">
    <location>
        <begin position="201"/>
        <end position="219"/>
    </location>
</feature>
<name>A0ABR9JTI5_9ACTN</name>
<evidence type="ECO:0000256" key="5">
    <source>
        <dbReference type="ARBA" id="ARBA00022692"/>
    </source>
</evidence>
<feature type="transmembrane region" description="Helical" evidence="11">
    <location>
        <begin position="319"/>
        <end position="343"/>
    </location>
</feature>
<comment type="subcellular location">
    <subcellularLocation>
        <location evidence="1">Cell membrane</location>
        <topology evidence="1">Multi-pass membrane protein</topology>
    </subcellularLocation>
    <subcellularLocation>
        <location evidence="9">Membrane</location>
        <topology evidence="9">Multi-pass membrane protein</topology>
    </subcellularLocation>
</comment>
<dbReference type="EMBL" id="JADBDZ010000001">
    <property type="protein sequence ID" value="MBE1533891.1"/>
    <property type="molecule type" value="Genomic_DNA"/>
</dbReference>
<dbReference type="Proteomes" id="UP000627838">
    <property type="component" value="Unassembled WGS sequence"/>
</dbReference>
<feature type="transmembrane region" description="Helical" evidence="11">
    <location>
        <begin position="226"/>
        <end position="247"/>
    </location>
</feature>
<feature type="region of interest" description="Disordered" evidence="10">
    <location>
        <begin position="955"/>
        <end position="974"/>
    </location>
</feature>
<feature type="transmembrane region" description="Helical" evidence="11">
    <location>
        <begin position="74"/>
        <end position="95"/>
    </location>
</feature>